<comment type="caution">
    <text evidence="2">The sequence shown here is derived from an EMBL/GenBank/DDBJ whole genome shotgun (WGS) entry which is preliminary data.</text>
</comment>
<keyword evidence="3" id="KW-1185">Reference proteome</keyword>
<keyword evidence="1" id="KW-0175">Coiled coil</keyword>
<gene>
    <name evidence="2" type="ORF">QVD17_38278</name>
</gene>
<reference evidence="2" key="1">
    <citation type="journal article" date="2023" name="bioRxiv">
        <title>Improved chromosome-level genome assembly for marigold (Tagetes erecta).</title>
        <authorList>
            <person name="Jiang F."/>
            <person name="Yuan L."/>
            <person name="Wang S."/>
            <person name="Wang H."/>
            <person name="Xu D."/>
            <person name="Wang A."/>
            <person name="Fan W."/>
        </authorList>
    </citation>
    <scope>NUCLEOTIDE SEQUENCE</scope>
    <source>
        <strain evidence="2">WSJ</strain>
        <tissue evidence="2">Leaf</tissue>
    </source>
</reference>
<evidence type="ECO:0000313" key="3">
    <source>
        <dbReference type="Proteomes" id="UP001229421"/>
    </source>
</evidence>
<dbReference type="EMBL" id="JAUHHV010000010">
    <property type="protein sequence ID" value="KAK1411718.1"/>
    <property type="molecule type" value="Genomic_DNA"/>
</dbReference>
<protein>
    <submittedName>
        <fullName evidence="2">Uncharacterized protein</fullName>
    </submittedName>
</protein>
<evidence type="ECO:0000313" key="2">
    <source>
        <dbReference type="EMBL" id="KAK1411718.1"/>
    </source>
</evidence>
<dbReference type="AlphaFoldDB" id="A0AAD8JXF1"/>
<evidence type="ECO:0000256" key="1">
    <source>
        <dbReference type="SAM" id="Coils"/>
    </source>
</evidence>
<sequence>MKSMRQEVNQRENITEFIAEFNHTFETFFQTAKACDEKRRDVHEHALVTQSKFDDNEDEEEYDWSEENDFVSKKELKKKDIENSNLSETIAKQDETIAQLNSEIKRLMSEKESEKDVQSSFVEMPIDVREKMCTKECFQQCEHYRTYSFRIWDKFQDEEKRHKNLQEQHKSSDQRITSLQESLKKRTVSIAEKASTRLEDVPVQA</sequence>
<name>A0AAD8JXF1_TARER</name>
<accession>A0AAD8JXF1</accession>
<dbReference type="Proteomes" id="UP001229421">
    <property type="component" value="Unassembled WGS sequence"/>
</dbReference>
<proteinExistence type="predicted"/>
<feature type="coiled-coil region" evidence="1">
    <location>
        <begin position="155"/>
        <end position="182"/>
    </location>
</feature>
<feature type="coiled-coil region" evidence="1">
    <location>
        <begin position="83"/>
        <end position="117"/>
    </location>
</feature>
<organism evidence="2 3">
    <name type="scientific">Tagetes erecta</name>
    <name type="common">African marigold</name>
    <dbReference type="NCBI Taxonomy" id="13708"/>
    <lineage>
        <taxon>Eukaryota</taxon>
        <taxon>Viridiplantae</taxon>
        <taxon>Streptophyta</taxon>
        <taxon>Embryophyta</taxon>
        <taxon>Tracheophyta</taxon>
        <taxon>Spermatophyta</taxon>
        <taxon>Magnoliopsida</taxon>
        <taxon>eudicotyledons</taxon>
        <taxon>Gunneridae</taxon>
        <taxon>Pentapetalae</taxon>
        <taxon>asterids</taxon>
        <taxon>campanulids</taxon>
        <taxon>Asterales</taxon>
        <taxon>Asteraceae</taxon>
        <taxon>Asteroideae</taxon>
        <taxon>Heliantheae alliance</taxon>
        <taxon>Tageteae</taxon>
        <taxon>Tagetes</taxon>
    </lineage>
</organism>